<dbReference type="AlphaFoldDB" id="Q2GEV0"/>
<keyword evidence="2" id="KW-1185">Reference proteome</keyword>
<evidence type="ECO:0000313" key="1">
    <source>
        <dbReference type="EMBL" id="ABD46151.1"/>
    </source>
</evidence>
<organism evidence="1 2">
    <name type="scientific">Ehrlichia sennetsu (strain ATCC VR-367 / Miyayama)</name>
    <name type="common">Neorickettsia sennetsu</name>
    <dbReference type="NCBI Taxonomy" id="222891"/>
    <lineage>
        <taxon>Bacteria</taxon>
        <taxon>Pseudomonadati</taxon>
        <taxon>Pseudomonadota</taxon>
        <taxon>Alphaproteobacteria</taxon>
        <taxon>Rickettsiales</taxon>
        <taxon>Anaplasmataceae</taxon>
        <taxon>Ehrlichia</taxon>
    </lineage>
</organism>
<dbReference type="KEGG" id="nse:NSE_0096"/>
<evidence type="ECO:0000313" key="2">
    <source>
        <dbReference type="Proteomes" id="UP000001942"/>
    </source>
</evidence>
<name>Q2GEV0_EHRS3</name>
<gene>
    <name evidence="1" type="ordered locus">NSE_0096</name>
</gene>
<dbReference type="Proteomes" id="UP000001942">
    <property type="component" value="Chromosome"/>
</dbReference>
<dbReference type="HOGENOM" id="CLU_3374799_0_0_5"/>
<accession>Q2GEV0</accession>
<dbReference type="EMBL" id="CP000237">
    <property type="protein sequence ID" value="ABD46151.1"/>
    <property type="molecule type" value="Genomic_DNA"/>
</dbReference>
<proteinExistence type="predicted"/>
<sequence>MRKFLQGNFMLREERRYVALQHIIQHQCLVDVIE</sequence>
<protein>
    <submittedName>
        <fullName evidence="1">Uncharacterized protein</fullName>
    </submittedName>
</protein>
<reference evidence="1 2" key="1">
    <citation type="journal article" date="2006" name="PLoS Genet.">
        <title>Comparative genomics of emerging human ehrlichiosis agents.</title>
        <authorList>
            <person name="Dunning Hotopp J.C."/>
            <person name="Lin M."/>
            <person name="Madupu R."/>
            <person name="Crabtree J."/>
            <person name="Angiuoli S.V."/>
            <person name="Eisen J.A."/>
            <person name="Seshadri R."/>
            <person name="Ren Q."/>
            <person name="Wu M."/>
            <person name="Utterback T.R."/>
            <person name="Smith S."/>
            <person name="Lewis M."/>
            <person name="Khouri H."/>
            <person name="Zhang C."/>
            <person name="Niu H."/>
            <person name="Lin Q."/>
            <person name="Ohashi N."/>
            <person name="Zhi N."/>
            <person name="Nelson W."/>
            <person name="Brinkac L.M."/>
            <person name="Dodson R.J."/>
            <person name="Rosovitz M.J."/>
            <person name="Sundaram J."/>
            <person name="Daugherty S.C."/>
            <person name="Davidsen T."/>
            <person name="Durkin A.S."/>
            <person name="Gwinn M."/>
            <person name="Haft D.H."/>
            <person name="Selengut J.D."/>
            <person name="Sullivan S.A."/>
            <person name="Zafar N."/>
            <person name="Zhou L."/>
            <person name="Benahmed F."/>
            <person name="Forberger H."/>
            <person name="Halpin R."/>
            <person name="Mulligan S."/>
            <person name="Robinson J."/>
            <person name="White O."/>
            <person name="Rikihisa Y."/>
            <person name="Tettelin H."/>
        </authorList>
    </citation>
    <scope>NUCLEOTIDE SEQUENCE [LARGE SCALE GENOMIC DNA]</scope>
    <source>
        <strain evidence="2">ATCC VR-367 / Miyayama</strain>
    </source>
</reference>